<dbReference type="GO" id="GO:0006360">
    <property type="term" value="P:transcription by RNA polymerase I"/>
    <property type="evidence" value="ECO:0007669"/>
    <property type="project" value="TreeGrafter"/>
</dbReference>
<dbReference type="GO" id="GO:0042797">
    <property type="term" value="P:tRNA transcription by RNA polymerase III"/>
    <property type="evidence" value="ECO:0007669"/>
    <property type="project" value="TreeGrafter"/>
</dbReference>
<dbReference type="GO" id="GO:0003899">
    <property type="term" value="F:DNA-directed RNA polymerase activity"/>
    <property type="evidence" value="ECO:0007669"/>
    <property type="project" value="UniProtKB-UniRule"/>
</dbReference>
<dbReference type="InterPro" id="IPR006110">
    <property type="entry name" value="Pol_omega/Rpo6/RPB6"/>
</dbReference>
<dbReference type="InterPro" id="IPR036161">
    <property type="entry name" value="RPB6/omega-like_sf"/>
</dbReference>
<dbReference type="GO" id="GO:0006366">
    <property type="term" value="P:transcription by RNA polymerase II"/>
    <property type="evidence" value="ECO:0007669"/>
    <property type="project" value="TreeGrafter"/>
</dbReference>
<comment type="subunit">
    <text evidence="3">Part of the RNA polymerase complex.</text>
</comment>
<dbReference type="InterPro" id="IPR020708">
    <property type="entry name" value="DNA-dir_RNA_polK_14-18kDa_CS"/>
</dbReference>
<comment type="caution">
    <text evidence="4">The sequence shown here is derived from an EMBL/GenBank/DDBJ whole genome shotgun (WGS) entry which is preliminary data.</text>
</comment>
<dbReference type="Pfam" id="PF01192">
    <property type="entry name" value="RNA_pol_Rpb6"/>
    <property type="match status" value="1"/>
</dbReference>
<dbReference type="SUPFAM" id="SSF63562">
    <property type="entry name" value="RPB6/omega subunit-like"/>
    <property type="match status" value="1"/>
</dbReference>
<dbReference type="EMBL" id="JRHO01000005">
    <property type="protein sequence ID" value="KGK99476.1"/>
    <property type="molecule type" value="Genomic_DNA"/>
</dbReference>
<dbReference type="HAMAP" id="MF_00192">
    <property type="entry name" value="RNApol_arch_Rpo6"/>
    <property type="match status" value="1"/>
</dbReference>
<dbReference type="EC" id="2.7.7.6" evidence="3"/>
<organism evidence="4 5">
    <name type="scientific">Methanococcoides methylutens</name>
    <dbReference type="NCBI Taxonomy" id="2226"/>
    <lineage>
        <taxon>Archaea</taxon>
        <taxon>Methanobacteriati</taxon>
        <taxon>Methanobacteriota</taxon>
        <taxon>Stenosarchaea group</taxon>
        <taxon>Methanomicrobia</taxon>
        <taxon>Methanosarcinales</taxon>
        <taxon>Methanosarcinaceae</taxon>
        <taxon>Methanococcoides</taxon>
    </lineage>
</organism>
<dbReference type="GO" id="GO:0005737">
    <property type="term" value="C:cytoplasm"/>
    <property type="evidence" value="ECO:0007669"/>
    <property type="project" value="UniProtKB-SubCell"/>
</dbReference>
<evidence type="ECO:0000313" key="4">
    <source>
        <dbReference type="EMBL" id="KGK99476.1"/>
    </source>
</evidence>
<evidence type="ECO:0000256" key="2">
    <source>
        <dbReference type="ARBA" id="ARBA00023163"/>
    </source>
</evidence>
<evidence type="ECO:0000313" key="5">
    <source>
        <dbReference type="Proteomes" id="UP000029859"/>
    </source>
</evidence>
<dbReference type="AlphaFoldDB" id="A0A099T5K4"/>
<keyword evidence="1 3" id="KW-0240">DNA-directed RNA polymerase</keyword>
<dbReference type="PANTHER" id="PTHR47227:SF5">
    <property type="entry name" value="DNA-DIRECTED RNA POLYMERASES I, II, AND III SUBUNIT RPABC2"/>
    <property type="match status" value="1"/>
</dbReference>
<dbReference type="Proteomes" id="UP000029859">
    <property type="component" value="Unassembled WGS sequence"/>
</dbReference>
<keyword evidence="3 4" id="KW-0548">Nucleotidyltransferase</keyword>
<dbReference type="NCBIfam" id="NF002208">
    <property type="entry name" value="PRK01099.1-3"/>
    <property type="match status" value="1"/>
</dbReference>
<accession>A0A099T5K4</accession>
<name>A0A099T5K4_METMT</name>
<comment type="subcellular location">
    <subcellularLocation>
        <location evidence="3">Cytoplasm</location>
    </subcellularLocation>
</comment>
<dbReference type="GO" id="GO:0000428">
    <property type="term" value="C:DNA-directed RNA polymerase complex"/>
    <property type="evidence" value="ECO:0007669"/>
    <property type="project" value="UniProtKB-KW"/>
</dbReference>
<keyword evidence="2 3" id="KW-0804">Transcription</keyword>
<reference evidence="4 5" key="1">
    <citation type="submission" date="2014-09" db="EMBL/GenBank/DDBJ databases">
        <title>Draft genome sequence of an obligately methylotrophic methanogen, Methanococcoides methylutens, isolated from marine sediment.</title>
        <authorList>
            <person name="Guan Y."/>
            <person name="Ngugi D.K."/>
            <person name="Blom J."/>
            <person name="Ali S."/>
            <person name="Ferry J.G."/>
            <person name="Stingl U."/>
        </authorList>
    </citation>
    <scope>NUCLEOTIDE SEQUENCE [LARGE SCALE GENOMIC DNA]</scope>
    <source>
        <strain evidence="4 5">DSM 2657</strain>
    </source>
</reference>
<keyword evidence="5" id="KW-1185">Reference proteome</keyword>
<keyword evidence="3 4" id="KW-0808">Transferase</keyword>
<dbReference type="InterPro" id="IPR006111">
    <property type="entry name" value="Rpo6/Rpb6"/>
</dbReference>
<comment type="similarity">
    <text evidence="3">Belongs to the archaeal Rpo6/eukaryotic RPB6 RNA polymerase subunit family.</text>
</comment>
<evidence type="ECO:0000256" key="1">
    <source>
        <dbReference type="ARBA" id="ARBA00022478"/>
    </source>
</evidence>
<dbReference type="RefSeq" id="WP_048193214.1">
    <property type="nucleotide sequence ID" value="NZ_CAAGSM010000007.1"/>
</dbReference>
<dbReference type="OrthoDB" id="10567at2157"/>
<comment type="catalytic activity">
    <reaction evidence="3">
        <text>RNA(n) + a ribonucleoside 5'-triphosphate = RNA(n+1) + diphosphate</text>
        <dbReference type="Rhea" id="RHEA:21248"/>
        <dbReference type="Rhea" id="RHEA-COMP:14527"/>
        <dbReference type="Rhea" id="RHEA-COMP:17342"/>
        <dbReference type="ChEBI" id="CHEBI:33019"/>
        <dbReference type="ChEBI" id="CHEBI:61557"/>
        <dbReference type="ChEBI" id="CHEBI:140395"/>
        <dbReference type="EC" id="2.7.7.6"/>
    </reaction>
</comment>
<dbReference type="PIRSF" id="PIRSF000778">
    <property type="entry name" value="RpoK/RPB6"/>
    <property type="match status" value="1"/>
</dbReference>
<dbReference type="PANTHER" id="PTHR47227">
    <property type="entry name" value="DNA-DIRECTED RNA POLYMERASE SUBUNIT K"/>
    <property type="match status" value="1"/>
</dbReference>
<sequence>MSKEKFTRYERARIIGARSLQIAMEAPILIEDDSTDSLHIATLEFEKGVIPVTVKRIKNN</sequence>
<evidence type="ECO:0000256" key="3">
    <source>
        <dbReference type="HAMAP-Rule" id="MF_00192"/>
    </source>
</evidence>
<keyword evidence="3" id="KW-0963">Cytoplasm</keyword>
<dbReference type="PROSITE" id="PS01111">
    <property type="entry name" value="RNA_POL_K_14KD"/>
    <property type="match status" value="1"/>
</dbReference>
<dbReference type="Gene3D" id="3.90.940.10">
    <property type="match status" value="1"/>
</dbReference>
<dbReference type="GO" id="GO:0003677">
    <property type="term" value="F:DNA binding"/>
    <property type="evidence" value="ECO:0007669"/>
    <property type="project" value="UniProtKB-UniRule"/>
</dbReference>
<proteinExistence type="inferred from homology"/>
<gene>
    <name evidence="3 4" type="primary">rpoK</name>
    <name evidence="3" type="synonym">rpo6</name>
    <name evidence="4" type="ORF">LI82_01600</name>
</gene>
<comment type="function">
    <text evidence="3">DNA-dependent RNA polymerase (RNAP) catalyzes the transcription of DNA into RNA using the four ribonucleoside triphosphates as substrates.</text>
</comment>
<protein>
    <recommendedName>
        <fullName evidence="3">DNA-directed RNA polymerase subunit Rpo6</fullName>
        <ecNumber evidence="3">2.7.7.6</ecNumber>
    </recommendedName>
    <alternativeName>
        <fullName evidence="3">DNA-directed RNA polymerase subunit K</fullName>
    </alternativeName>
</protein>